<gene>
    <name evidence="2" type="ORF">ALQ08_00896</name>
</gene>
<protein>
    <recommendedName>
        <fullName evidence="1">Phage tail collar domain-containing protein</fullName>
    </recommendedName>
</protein>
<dbReference type="EMBL" id="RBRA01000254">
    <property type="protein sequence ID" value="RMQ20145.1"/>
    <property type="molecule type" value="Genomic_DNA"/>
</dbReference>
<dbReference type="InterPro" id="IPR011083">
    <property type="entry name" value="Phage_tail_collar_dom"/>
</dbReference>
<name>A0A0P9RTA6_9PSED</name>
<dbReference type="AlphaFoldDB" id="A0A0P9RTA6"/>
<dbReference type="SUPFAM" id="SSF88874">
    <property type="entry name" value="Receptor-binding domain of short tail fibre protein gp12"/>
    <property type="match status" value="1"/>
</dbReference>
<comment type="caution">
    <text evidence="2">The sequence shown here is derived from an EMBL/GenBank/DDBJ whole genome shotgun (WGS) entry which is preliminary data.</text>
</comment>
<evidence type="ECO:0000313" key="3">
    <source>
        <dbReference type="Proteomes" id="UP000269044"/>
    </source>
</evidence>
<reference evidence="2 3" key="1">
    <citation type="submission" date="2018-08" db="EMBL/GenBank/DDBJ databases">
        <title>Recombination of ecologically and evolutionarily significant loci maintains genetic cohesion in the Pseudomonas syringae species complex.</title>
        <authorList>
            <person name="Dillon M."/>
            <person name="Thakur S."/>
            <person name="Almeida R.N.D."/>
            <person name="Weir B.S."/>
            <person name="Guttman D.S."/>
        </authorList>
    </citation>
    <scope>NUCLEOTIDE SEQUENCE [LARGE SCALE GENOMIC DNA]</scope>
    <source>
        <strain evidence="2 3">ICMP 13052</strain>
    </source>
</reference>
<organism evidence="2 3">
    <name type="scientific">Pseudomonas syringae pv. delphinii</name>
    <dbReference type="NCBI Taxonomy" id="192088"/>
    <lineage>
        <taxon>Bacteria</taxon>
        <taxon>Pseudomonadati</taxon>
        <taxon>Pseudomonadota</taxon>
        <taxon>Gammaproteobacteria</taxon>
        <taxon>Pseudomonadales</taxon>
        <taxon>Pseudomonadaceae</taxon>
        <taxon>Pseudomonas</taxon>
    </lineage>
</organism>
<dbReference type="Pfam" id="PF07484">
    <property type="entry name" value="Collar"/>
    <property type="match status" value="1"/>
</dbReference>
<dbReference type="RefSeq" id="WP_017701148.1">
    <property type="nucleotide sequence ID" value="NZ_LJQH01000330.1"/>
</dbReference>
<accession>A0A0P9RTA6</accession>
<sequence length="196" mass="20210">MEVFMGSIMMFGFPYAPSGWAQCNGQTLNISQYNALYSLLGVIYGGNATQNFMLPNLQGRVPINQGTGVNLTNRVIGAVSGVEKVTVAIANMPSHVHTLSTLTATTTINLASPAVTGATIAPTTDNAFIGASTSGPTSANIFSPNAGTAPILQKGVATAISGTMQPVGGSLPLDSMNPFLVLNFSIALQGLYPTRD</sequence>
<dbReference type="Gene3D" id="3.90.1340.10">
    <property type="entry name" value="Phage tail collar domain"/>
    <property type="match status" value="1"/>
</dbReference>
<evidence type="ECO:0000259" key="1">
    <source>
        <dbReference type="Pfam" id="PF07484"/>
    </source>
</evidence>
<feature type="domain" description="Phage tail collar" evidence="1">
    <location>
        <begin position="6"/>
        <end position="62"/>
    </location>
</feature>
<dbReference type="Proteomes" id="UP000269044">
    <property type="component" value="Unassembled WGS sequence"/>
</dbReference>
<dbReference type="InterPro" id="IPR037053">
    <property type="entry name" value="Phage_tail_collar_dom_sf"/>
</dbReference>
<proteinExistence type="predicted"/>
<evidence type="ECO:0000313" key="2">
    <source>
        <dbReference type="EMBL" id="RMQ20145.1"/>
    </source>
</evidence>